<gene>
    <name evidence="2" type="ORF">S06H3_26781</name>
</gene>
<comment type="caution">
    <text evidence="2">The sequence shown here is derived from an EMBL/GenBank/DDBJ whole genome shotgun (WGS) entry which is preliminary data.</text>
</comment>
<feature type="region of interest" description="Disordered" evidence="1">
    <location>
        <begin position="1"/>
        <end position="44"/>
    </location>
</feature>
<feature type="non-terminal residue" evidence="2">
    <location>
        <position position="1"/>
    </location>
</feature>
<protein>
    <submittedName>
        <fullName evidence="2">Uncharacterized protein</fullName>
    </submittedName>
</protein>
<dbReference type="AlphaFoldDB" id="X1MIS2"/>
<organism evidence="2">
    <name type="scientific">marine sediment metagenome</name>
    <dbReference type="NCBI Taxonomy" id="412755"/>
    <lineage>
        <taxon>unclassified sequences</taxon>
        <taxon>metagenomes</taxon>
        <taxon>ecological metagenomes</taxon>
    </lineage>
</organism>
<reference evidence="2" key="1">
    <citation type="journal article" date="2014" name="Front. Microbiol.">
        <title>High frequency of phylogenetically diverse reductive dehalogenase-homologous genes in deep subseafloor sedimentary metagenomes.</title>
        <authorList>
            <person name="Kawai M."/>
            <person name="Futagami T."/>
            <person name="Toyoda A."/>
            <person name="Takaki Y."/>
            <person name="Nishi S."/>
            <person name="Hori S."/>
            <person name="Arai W."/>
            <person name="Tsubouchi T."/>
            <person name="Morono Y."/>
            <person name="Uchiyama I."/>
            <person name="Ito T."/>
            <person name="Fujiyama A."/>
            <person name="Inagaki F."/>
            <person name="Takami H."/>
        </authorList>
    </citation>
    <scope>NUCLEOTIDE SEQUENCE</scope>
    <source>
        <strain evidence="2">Expedition CK06-06</strain>
    </source>
</reference>
<evidence type="ECO:0000256" key="1">
    <source>
        <dbReference type="SAM" id="MobiDB-lite"/>
    </source>
</evidence>
<dbReference type="EMBL" id="BARV01015502">
    <property type="protein sequence ID" value="GAI31183.1"/>
    <property type="molecule type" value="Genomic_DNA"/>
</dbReference>
<feature type="compositionally biased region" description="Basic and acidic residues" evidence="1">
    <location>
        <begin position="22"/>
        <end position="34"/>
    </location>
</feature>
<evidence type="ECO:0000313" key="2">
    <source>
        <dbReference type="EMBL" id="GAI31183.1"/>
    </source>
</evidence>
<name>X1MIS2_9ZZZZ</name>
<proteinExistence type="predicted"/>
<accession>X1MIS2</accession>
<sequence>QSEYDRTKGYKHTPLPTPKATPEQKVEKGVENEQQKVSPIPDQTRPEDILPFTKVKGFQDVLQELDKIGNKKGKIAFLTDAFKYYHKNAPLIDFEGLGGRIAGILKLISDDYRYLAKLIWDSSSVDIAGSHLNFIQGTLRGQRQRAKLSTAEEMERSL</sequence>